<dbReference type="EMBL" id="MU118759">
    <property type="protein sequence ID" value="KAF9642029.1"/>
    <property type="molecule type" value="Genomic_DNA"/>
</dbReference>
<accession>A0ACB6YXP7</accession>
<evidence type="ECO:0000313" key="1">
    <source>
        <dbReference type="EMBL" id="KAF9642029.1"/>
    </source>
</evidence>
<keyword evidence="2" id="KW-1185">Reference proteome</keyword>
<sequence>MAPMEVNLTTDEEFITPPSLGVASDNTSTTNISQARIQVETPELVILEVTMNLMGAHEGRLVPTEDEVAVVEEEVPEPVGIILPAKSFNWQDERAQAREAYYWEVFPDVVRADELRYSAWYGDGRPTGDRGPLDAGPSGVPRDD</sequence>
<evidence type="ECO:0000313" key="2">
    <source>
        <dbReference type="Proteomes" id="UP000886501"/>
    </source>
</evidence>
<protein>
    <submittedName>
        <fullName evidence="1">Uncharacterized protein</fullName>
    </submittedName>
</protein>
<reference evidence="1" key="2">
    <citation type="journal article" date="2020" name="Nat. Commun.">
        <title>Large-scale genome sequencing of mycorrhizal fungi provides insights into the early evolution of symbiotic traits.</title>
        <authorList>
            <person name="Miyauchi S."/>
            <person name="Kiss E."/>
            <person name="Kuo A."/>
            <person name="Drula E."/>
            <person name="Kohler A."/>
            <person name="Sanchez-Garcia M."/>
            <person name="Morin E."/>
            <person name="Andreopoulos B."/>
            <person name="Barry K.W."/>
            <person name="Bonito G."/>
            <person name="Buee M."/>
            <person name="Carver A."/>
            <person name="Chen C."/>
            <person name="Cichocki N."/>
            <person name="Clum A."/>
            <person name="Culley D."/>
            <person name="Crous P.W."/>
            <person name="Fauchery L."/>
            <person name="Girlanda M."/>
            <person name="Hayes R.D."/>
            <person name="Keri Z."/>
            <person name="LaButti K."/>
            <person name="Lipzen A."/>
            <person name="Lombard V."/>
            <person name="Magnuson J."/>
            <person name="Maillard F."/>
            <person name="Murat C."/>
            <person name="Nolan M."/>
            <person name="Ohm R.A."/>
            <person name="Pangilinan J."/>
            <person name="Pereira M.F."/>
            <person name="Perotto S."/>
            <person name="Peter M."/>
            <person name="Pfister S."/>
            <person name="Riley R."/>
            <person name="Sitrit Y."/>
            <person name="Stielow J.B."/>
            <person name="Szollosi G."/>
            <person name="Zifcakova L."/>
            <person name="Stursova M."/>
            <person name="Spatafora J.W."/>
            <person name="Tedersoo L."/>
            <person name="Vaario L.M."/>
            <person name="Yamada A."/>
            <person name="Yan M."/>
            <person name="Wang P."/>
            <person name="Xu J."/>
            <person name="Bruns T."/>
            <person name="Baldrian P."/>
            <person name="Vilgalys R."/>
            <person name="Dunand C."/>
            <person name="Henrissat B."/>
            <person name="Grigoriev I.V."/>
            <person name="Hibbett D."/>
            <person name="Nagy L.G."/>
            <person name="Martin F.M."/>
        </authorList>
    </citation>
    <scope>NUCLEOTIDE SEQUENCE</scope>
    <source>
        <strain evidence="1">P2</strain>
    </source>
</reference>
<organism evidence="1 2">
    <name type="scientific">Thelephora ganbajun</name>
    <name type="common">Ganba fungus</name>
    <dbReference type="NCBI Taxonomy" id="370292"/>
    <lineage>
        <taxon>Eukaryota</taxon>
        <taxon>Fungi</taxon>
        <taxon>Dikarya</taxon>
        <taxon>Basidiomycota</taxon>
        <taxon>Agaricomycotina</taxon>
        <taxon>Agaricomycetes</taxon>
        <taxon>Thelephorales</taxon>
        <taxon>Thelephoraceae</taxon>
        <taxon>Thelephora</taxon>
    </lineage>
</organism>
<proteinExistence type="predicted"/>
<reference evidence="1" key="1">
    <citation type="submission" date="2019-10" db="EMBL/GenBank/DDBJ databases">
        <authorList>
            <consortium name="DOE Joint Genome Institute"/>
            <person name="Kuo A."/>
            <person name="Miyauchi S."/>
            <person name="Kiss E."/>
            <person name="Drula E."/>
            <person name="Kohler A."/>
            <person name="Sanchez-Garcia M."/>
            <person name="Andreopoulos B."/>
            <person name="Barry K.W."/>
            <person name="Bonito G."/>
            <person name="Buee M."/>
            <person name="Carver A."/>
            <person name="Chen C."/>
            <person name="Cichocki N."/>
            <person name="Clum A."/>
            <person name="Culley D."/>
            <person name="Crous P.W."/>
            <person name="Fauchery L."/>
            <person name="Girlanda M."/>
            <person name="Hayes R."/>
            <person name="Keri Z."/>
            <person name="Labutti K."/>
            <person name="Lipzen A."/>
            <person name="Lombard V."/>
            <person name="Magnuson J."/>
            <person name="Maillard F."/>
            <person name="Morin E."/>
            <person name="Murat C."/>
            <person name="Nolan M."/>
            <person name="Ohm R."/>
            <person name="Pangilinan J."/>
            <person name="Pereira M."/>
            <person name="Perotto S."/>
            <person name="Peter M."/>
            <person name="Riley R."/>
            <person name="Sitrit Y."/>
            <person name="Stielow B."/>
            <person name="Szollosi G."/>
            <person name="Zifcakova L."/>
            <person name="Stursova M."/>
            <person name="Spatafora J.W."/>
            <person name="Tedersoo L."/>
            <person name="Vaario L.-M."/>
            <person name="Yamada A."/>
            <person name="Yan M."/>
            <person name="Wang P."/>
            <person name="Xu J."/>
            <person name="Bruns T."/>
            <person name="Baldrian P."/>
            <person name="Vilgalys R."/>
            <person name="Henrissat B."/>
            <person name="Grigoriev I.V."/>
            <person name="Hibbett D."/>
            <person name="Nagy L.G."/>
            <person name="Martin F.M."/>
        </authorList>
    </citation>
    <scope>NUCLEOTIDE SEQUENCE</scope>
    <source>
        <strain evidence="1">P2</strain>
    </source>
</reference>
<gene>
    <name evidence="1" type="ORF">BDM02DRAFT_3194049</name>
</gene>
<comment type="caution">
    <text evidence="1">The sequence shown here is derived from an EMBL/GenBank/DDBJ whole genome shotgun (WGS) entry which is preliminary data.</text>
</comment>
<dbReference type="Proteomes" id="UP000886501">
    <property type="component" value="Unassembled WGS sequence"/>
</dbReference>
<name>A0ACB6YXP7_THEGA</name>